<evidence type="ECO:0000256" key="1">
    <source>
        <dbReference type="SAM" id="SignalP"/>
    </source>
</evidence>
<dbReference type="EMBL" id="LJZO01000037">
    <property type="protein sequence ID" value="ROV92480.1"/>
    <property type="molecule type" value="Genomic_DNA"/>
</dbReference>
<evidence type="ECO:0000313" key="2">
    <source>
        <dbReference type="EMBL" id="ROV92480.1"/>
    </source>
</evidence>
<dbReference type="OrthoDB" id="5223191at2759"/>
<feature type="signal peptide" evidence="1">
    <location>
        <begin position="1"/>
        <end position="20"/>
    </location>
</feature>
<reference evidence="2 3" key="1">
    <citation type="submission" date="2015-09" db="EMBL/GenBank/DDBJ databases">
        <title>Host preference determinants of Valsa canker pathogens revealed by comparative genomics.</title>
        <authorList>
            <person name="Yin Z."/>
            <person name="Huang L."/>
        </authorList>
    </citation>
    <scope>NUCLEOTIDE SEQUENCE [LARGE SCALE GENOMIC DNA]</scope>
    <source>
        <strain evidence="2 3">YSFL</strain>
    </source>
</reference>
<proteinExistence type="predicted"/>
<protein>
    <recommendedName>
        <fullName evidence="4">Ecp2 effector protein domain-containing protein</fullName>
    </recommendedName>
</protein>
<keyword evidence="3" id="KW-1185">Reference proteome</keyword>
<keyword evidence="1" id="KW-0732">Signal</keyword>
<sequence length="191" mass="20585">MESSLFLCSLYALIVGLAIASHPELDNTFQSLAAKPAVLINKRYPDSNYIRTPDSPQKYCGDIKNLAVVADNDHHNVTVGNCEALRDMYAINSSADGNGYWNFTFNTSDQHDTGGLPQFTVDFDGDCELKMGLIDYSGTPLIVNIGNTDVYNLVNMAISVGNFSSATGQAGCNNSVQVVWAVVWIPGGIGH</sequence>
<name>A0A423VNA3_CYTCH</name>
<feature type="chain" id="PRO_5019558408" description="Ecp2 effector protein domain-containing protein" evidence="1">
    <location>
        <begin position="21"/>
        <end position="191"/>
    </location>
</feature>
<dbReference type="AlphaFoldDB" id="A0A423VNA3"/>
<accession>A0A423VNA3</accession>
<evidence type="ECO:0008006" key="4">
    <source>
        <dbReference type="Google" id="ProtNLM"/>
    </source>
</evidence>
<evidence type="ECO:0000313" key="3">
    <source>
        <dbReference type="Proteomes" id="UP000284375"/>
    </source>
</evidence>
<organism evidence="2 3">
    <name type="scientific">Cytospora chrysosperma</name>
    <name type="common">Cytospora canker fungus</name>
    <name type="synonym">Sphaeria chrysosperma</name>
    <dbReference type="NCBI Taxonomy" id="252740"/>
    <lineage>
        <taxon>Eukaryota</taxon>
        <taxon>Fungi</taxon>
        <taxon>Dikarya</taxon>
        <taxon>Ascomycota</taxon>
        <taxon>Pezizomycotina</taxon>
        <taxon>Sordariomycetes</taxon>
        <taxon>Sordariomycetidae</taxon>
        <taxon>Diaporthales</taxon>
        <taxon>Cytosporaceae</taxon>
        <taxon>Cytospora</taxon>
    </lineage>
</organism>
<dbReference type="Proteomes" id="UP000284375">
    <property type="component" value="Unassembled WGS sequence"/>
</dbReference>
<gene>
    <name evidence="2" type="ORF">VSDG_06662</name>
</gene>
<comment type="caution">
    <text evidence="2">The sequence shown here is derived from an EMBL/GenBank/DDBJ whole genome shotgun (WGS) entry which is preliminary data.</text>
</comment>